<feature type="compositionally biased region" description="Polar residues" evidence="7">
    <location>
        <begin position="536"/>
        <end position="548"/>
    </location>
</feature>
<evidence type="ECO:0000313" key="8">
    <source>
        <dbReference type="EMBL" id="KAF1987152.1"/>
    </source>
</evidence>
<comment type="similarity">
    <text evidence="2">Belongs to the TFIIF alpha subunit family.</text>
</comment>
<feature type="compositionally biased region" description="Basic and acidic residues" evidence="7">
    <location>
        <begin position="350"/>
        <end position="413"/>
    </location>
</feature>
<feature type="compositionally biased region" description="Gly residues" evidence="7">
    <location>
        <begin position="595"/>
        <end position="606"/>
    </location>
</feature>
<protein>
    <submittedName>
        <fullName evidence="8">Uncharacterized protein</fullName>
    </submittedName>
</protein>
<dbReference type="GO" id="GO:0005674">
    <property type="term" value="C:transcription factor TFIIF complex"/>
    <property type="evidence" value="ECO:0007669"/>
    <property type="project" value="TreeGrafter"/>
</dbReference>
<feature type="compositionally biased region" description="Polar residues" evidence="7">
    <location>
        <begin position="579"/>
        <end position="591"/>
    </location>
</feature>
<dbReference type="GO" id="GO:0016251">
    <property type="term" value="F:RNA polymerase II general transcription initiation factor activity"/>
    <property type="evidence" value="ECO:0007669"/>
    <property type="project" value="TreeGrafter"/>
</dbReference>
<feature type="region of interest" description="Disordered" evidence="7">
    <location>
        <begin position="340"/>
        <end position="625"/>
    </location>
</feature>
<evidence type="ECO:0000256" key="1">
    <source>
        <dbReference type="ARBA" id="ARBA00004123"/>
    </source>
</evidence>
<feature type="region of interest" description="Disordered" evidence="7">
    <location>
        <begin position="1"/>
        <end position="64"/>
    </location>
</feature>
<feature type="compositionally biased region" description="Basic and acidic residues" evidence="7">
    <location>
        <begin position="137"/>
        <end position="153"/>
    </location>
</feature>
<evidence type="ECO:0000313" key="9">
    <source>
        <dbReference type="Proteomes" id="UP000800041"/>
    </source>
</evidence>
<evidence type="ECO:0000256" key="6">
    <source>
        <dbReference type="ARBA" id="ARBA00023242"/>
    </source>
</evidence>
<dbReference type="InterPro" id="IPR011039">
    <property type="entry name" value="TFIIF_interaction"/>
</dbReference>
<feature type="compositionally biased region" description="Basic and acidic residues" evidence="7">
    <location>
        <begin position="432"/>
        <end position="462"/>
    </location>
</feature>
<evidence type="ECO:0000256" key="4">
    <source>
        <dbReference type="ARBA" id="ARBA00023125"/>
    </source>
</evidence>
<dbReference type="EMBL" id="ML977153">
    <property type="protein sequence ID" value="KAF1987152.1"/>
    <property type="molecule type" value="Genomic_DNA"/>
</dbReference>
<dbReference type="PANTHER" id="PTHR13011:SF0">
    <property type="entry name" value="GENERAL TRANSCRIPTION FACTOR IIF SUBUNIT 1"/>
    <property type="match status" value="1"/>
</dbReference>
<dbReference type="GO" id="GO:0001096">
    <property type="term" value="F:TFIIF-class transcription factor complex binding"/>
    <property type="evidence" value="ECO:0007669"/>
    <property type="project" value="TreeGrafter"/>
</dbReference>
<evidence type="ECO:0000256" key="2">
    <source>
        <dbReference type="ARBA" id="ARBA00005249"/>
    </source>
</evidence>
<feature type="region of interest" description="Disordered" evidence="7">
    <location>
        <begin position="288"/>
        <end position="328"/>
    </location>
</feature>
<reference evidence="8" key="1">
    <citation type="journal article" date="2020" name="Stud. Mycol.">
        <title>101 Dothideomycetes genomes: a test case for predicting lifestyles and emergence of pathogens.</title>
        <authorList>
            <person name="Haridas S."/>
            <person name="Albert R."/>
            <person name="Binder M."/>
            <person name="Bloem J."/>
            <person name="Labutti K."/>
            <person name="Salamov A."/>
            <person name="Andreopoulos B."/>
            <person name="Baker S."/>
            <person name="Barry K."/>
            <person name="Bills G."/>
            <person name="Bluhm B."/>
            <person name="Cannon C."/>
            <person name="Castanera R."/>
            <person name="Culley D."/>
            <person name="Daum C."/>
            <person name="Ezra D."/>
            <person name="Gonzalez J."/>
            <person name="Henrissat B."/>
            <person name="Kuo A."/>
            <person name="Liang C."/>
            <person name="Lipzen A."/>
            <person name="Lutzoni F."/>
            <person name="Magnuson J."/>
            <person name="Mondo S."/>
            <person name="Nolan M."/>
            <person name="Ohm R."/>
            <person name="Pangilinan J."/>
            <person name="Park H.-J."/>
            <person name="Ramirez L."/>
            <person name="Alfaro M."/>
            <person name="Sun H."/>
            <person name="Tritt A."/>
            <person name="Yoshinaga Y."/>
            <person name="Zwiers L.-H."/>
            <person name="Turgeon B."/>
            <person name="Goodwin S."/>
            <person name="Spatafora J."/>
            <person name="Crous P."/>
            <person name="Grigoriev I."/>
        </authorList>
    </citation>
    <scope>NUCLEOTIDE SEQUENCE</scope>
    <source>
        <strain evidence="8">CBS 113979</strain>
    </source>
</reference>
<gene>
    <name evidence="8" type="ORF">K402DRAFT_52238</name>
</gene>
<dbReference type="PANTHER" id="PTHR13011">
    <property type="entry name" value="TFIIF-ALPHA"/>
    <property type="match status" value="1"/>
</dbReference>
<keyword evidence="3" id="KW-0805">Transcription regulation</keyword>
<keyword evidence="6" id="KW-0539">Nucleus</keyword>
<sequence>MSASPATGPGGPAVIQRRRPAANPLITKKKQTKKPFSQRIPKAPAAHHTDANGDIQMGGVPANVPAPPEPKFISYPLYITGRQMRERAGLRFHSMRFHGKKVDLKDTTELPRPLRLHRRDPRATDPAVDTPTEQSLEEERERERQEVTRQEKKRIRDENAALIAPAAKAAARTSAFQKKTEQVFLANDTEEQRKRSQLRYEEALPWHLEDFEDKHVFTASYEAALSDRSLVVKKEHNGYRLVPVEKWYKFREKSKFQKYSLDTAEKVMSKNVKMPRWFMETQKANKLKEENEAAGRPKLYSRRGDPSEKRGITGEFDKPETAEDADDIDFDVEEMFADDEENPIFDADEDTAKAAEDKIKRERLEANVFDKNDEKEVDKEDQQAELERRLQKEFEKQTRKAIVKRERDYNYERDDSDENPYSSSSESDDSETERLKEEQRKKEEDAKATIDKDKQKSKDVESKVVSGASSKGNNTPSGRPKHLSSSLINKKQPNSPNLSEASGNESSRKKPKKFRSEANGSDLSQKKTKLGKTGQLPVSSSRQASGNLAGQKRNAAGSGSENDASDGGYGGAKRLKMNFQASPVTSPTGSRAGSPGVGNVGSGGSRAGSPTASQAARKPSTKPSNVLTAAEIRAAIPSEGIPLKDLLAVFKHKVGDQKAFIEMVKQNAKYDKRSRMLHLNDNISTSANT</sequence>
<keyword evidence="5" id="KW-0804">Transcription</keyword>
<proteinExistence type="inferred from homology"/>
<dbReference type="GO" id="GO:0032968">
    <property type="term" value="P:positive regulation of transcription elongation by RNA polymerase II"/>
    <property type="evidence" value="ECO:0007669"/>
    <property type="project" value="InterPro"/>
</dbReference>
<dbReference type="AlphaFoldDB" id="A0A6G1H271"/>
<dbReference type="OrthoDB" id="76676at2759"/>
<name>A0A6G1H271_9PEZI</name>
<feature type="compositionally biased region" description="Basic and acidic residues" evidence="7">
    <location>
        <begin position="302"/>
        <end position="321"/>
    </location>
</feature>
<comment type="subcellular location">
    <subcellularLocation>
        <location evidence="1">Nucleus</location>
    </subcellularLocation>
</comment>
<evidence type="ECO:0000256" key="5">
    <source>
        <dbReference type="ARBA" id="ARBA00023163"/>
    </source>
</evidence>
<feature type="compositionally biased region" description="Acidic residues" evidence="7">
    <location>
        <begin position="340"/>
        <end position="349"/>
    </location>
</feature>
<evidence type="ECO:0000256" key="3">
    <source>
        <dbReference type="ARBA" id="ARBA00023015"/>
    </source>
</evidence>
<keyword evidence="4" id="KW-0238">DNA-binding</keyword>
<feature type="region of interest" description="Disordered" evidence="7">
    <location>
        <begin position="106"/>
        <end position="153"/>
    </location>
</feature>
<dbReference type="Proteomes" id="UP000800041">
    <property type="component" value="Unassembled WGS sequence"/>
</dbReference>
<dbReference type="InterPro" id="IPR008851">
    <property type="entry name" value="TFIIF-alpha"/>
</dbReference>
<accession>A0A6G1H271</accession>
<feature type="compositionally biased region" description="Polar residues" evidence="7">
    <location>
        <begin position="467"/>
        <end position="505"/>
    </location>
</feature>
<dbReference type="GO" id="GO:0006367">
    <property type="term" value="P:transcription initiation at RNA polymerase II promoter"/>
    <property type="evidence" value="ECO:0007669"/>
    <property type="project" value="InterPro"/>
</dbReference>
<dbReference type="SUPFAM" id="SSF50916">
    <property type="entry name" value="Rap30/74 interaction domains"/>
    <property type="match status" value="1"/>
</dbReference>
<keyword evidence="9" id="KW-1185">Reference proteome</keyword>
<evidence type="ECO:0000256" key="7">
    <source>
        <dbReference type="SAM" id="MobiDB-lite"/>
    </source>
</evidence>
<dbReference type="GO" id="GO:0003677">
    <property type="term" value="F:DNA binding"/>
    <property type="evidence" value="ECO:0007669"/>
    <property type="project" value="UniProtKB-KW"/>
</dbReference>
<organism evidence="8 9">
    <name type="scientific">Aulographum hederae CBS 113979</name>
    <dbReference type="NCBI Taxonomy" id="1176131"/>
    <lineage>
        <taxon>Eukaryota</taxon>
        <taxon>Fungi</taxon>
        <taxon>Dikarya</taxon>
        <taxon>Ascomycota</taxon>
        <taxon>Pezizomycotina</taxon>
        <taxon>Dothideomycetes</taxon>
        <taxon>Pleosporomycetidae</taxon>
        <taxon>Aulographales</taxon>
        <taxon>Aulographaceae</taxon>
    </lineage>
</organism>